<evidence type="ECO:0000313" key="2">
    <source>
        <dbReference type="Proteomes" id="UP000018433"/>
    </source>
</evidence>
<organism evidence="1 2">
    <name type="scientific">Acinetobacter soli NIPH 2899</name>
    <dbReference type="NCBI Taxonomy" id="1217677"/>
    <lineage>
        <taxon>Bacteria</taxon>
        <taxon>Pseudomonadati</taxon>
        <taxon>Pseudomonadota</taxon>
        <taxon>Gammaproteobacteria</taxon>
        <taxon>Moraxellales</taxon>
        <taxon>Moraxellaceae</taxon>
        <taxon>Acinetobacter</taxon>
    </lineage>
</organism>
<proteinExistence type="predicted"/>
<dbReference type="RefSeq" id="WP_004948200.1">
    <property type="nucleotide sequence ID" value="NZ_KB849643.1"/>
</dbReference>
<name>A0ABN0JXL8_9GAMM</name>
<reference evidence="1 2" key="1">
    <citation type="submission" date="2013-02" db="EMBL/GenBank/DDBJ databases">
        <title>The Genome Sequence of Acinetobacter soli NIPH 2899.</title>
        <authorList>
            <consortium name="The Broad Institute Genome Sequencing Platform"/>
            <consortium name="The Broad Institute Genome Sequencing Center for Infectious Disease"/>
            <person name="Cerqueira G."/>
            <person name="Feldgarden M."/>
            <person name="Courvalin P."/>
            <person name="Perichon B."/>
            <person name="Grillot-Courvalin C."/>
            <person name="Clermont D."/>
            <person name="Rocha E."/>
            <person name="Yoon E.-J."/>
            <person name="Nemec A."/>
            <person name="Walker B."/>
            <person name="Young S.K."/>
            <person name="Zeng Q."/>
            <person name="Gargeya S."/>
            <person name="Fitzgerald M."/>
            <person name="Haas B."/>
            <person name="Abouelleil A."/>
            <person name="Alvarado L."/>
            <person name="Arachchi H.M."/>
            <person name="Berlin A.M."/>
            <person name="Chapman S.B."/>
            <person name="Dewar J."/>
            <person name="Goldberg J."/>
            <person name="Griggs A."/>
            <person name="Gujja S."/>
            <person name="Hansen M."/>
            <person name="Howarth C."/>
            <person name="Imamovic A."/>
            <person name="Larimer J."/>
            <person name="McCowan C."/>
            <person name="Murphy C."/>
            <person name="Neiman D."/>
            <person name="Pearson M."/>
            <person name="Priest M."/>
            <person name="Roberts A."/>
            <person name="Saif S."/>
            <person name="Shea T."/>
            <person name="Sisk P."/>
            <person name="Sykes S."/>
            <person name="Wortman J."/>
            <person name="Nusbaum C."/>
            <person name="Birren B."/>
        </authorList>
    </citation>
    <scope>NUCLEOTIDE SEQUENCE [LARGE SCALE GENOMIC DNA]</scope>
    <source>
        <strain evidence="1 2">NIPH 2899</strain>
    </source>
</reference>
<dbReference type="Proteomes" id="UP000018433">
    <property type="component" value="Unassembled WGS sequence"/>
</dbReference>
<dbReference type="EMBL" id="APPV01000011">
    <property type="protein sequence ID" value="ENV60307.1"/>
    <property type="molecule type" value="Genomic_DNA"/>
</dbReference>
<sequence>MKNFDCLRQEYLDILRKIDESFFNTNHENSKVTEGLSGLFLASEPDNYWNAKNKIMIIGAETRAWNINLQQDYSLNKYLSESIKKNKNFFKKMLSEPRSKKITFHDFTRSIADHSGSDGLVYCNLFCFSWKEKSPINSKYFSFIKDLSFELLNAQINYFEPHIIIFANGSQNTVYRRELFNPCFYSEGKHYADQGISKNQLYQFIYKKKIICYKIQHPSTIRGKSLAKAARVKLLELLPIK</sequence>
<comment type="caution">
    <text evidence="1">The sequence shown here is derived from an EMBL/GenBank/DDBJ whole genome shotgun (WGS) entry which is preliminary data.</text>
</comment>
<keyword evidence="2" id="KW-1185">Reference proteome</keyword>
<evidence type="ECO:0000313" key="1">
    <source>
        <dbReference type="EMBL" id="ENV60307.1"/>
    </source>
</evidence>
<accession>A0ABN0JXL8</accession>
<evidence type="ECO:0008006" key="3">
    <source>
        <dbReference type="Google" id="ProtNLM"/>
    </source>
</evidence>
<gene>
    <name evidence="1" type="ORF">F950_02869</name>
</gene>
<protein>
    <recommendedName>
        <fullName evidence="3">Uracil-DNA glycosylase-like domain-containing protein</fullName>
    </recommendedName>
</protein>